<name>A0A4D6KS33_VIGUN</name>
<dbReference type="AlphaFoldDB" id="A0A4D6KS33"/>
<evidence type="ECO:0000313" key="3">
    <source>
        <dbReference type="Proteomes" id="UP000501690"/>
    </source>
</evidence>
<gene>
    <name evidence="2" type="ORF">DEO72_LG1g3152</name>
</gene>
<organism evidence="2 3">
    <name type="scientific">Vigna unguiculata</name>
    <name type="common">Cowpea</name>
    <dbReference type="NCBI Taxonomy" id="3917"/>
    <lineage>
        <taxon>Eukaryota</taxon>
        <taxon>Viridiplantae</taxon>
        <taxon>Streptophyta</taxon>
        <taxon>Embryophyta</taxon>
        <taxon>Tracheophyta</taxon>
        <taxon>Spermatophyta</taxon>
        <taxon>Magnoliopsida</taxon>
        <taxon>eudicotyledons</taxon>
        <taxon>Gunneridae</taxon>
        <taxon>Pentapetalae</taxon>
        <taxon>rosids</taxon>
        <taxon>fabids</taxon>
        <taxon>Fabales</taxon>
        <taxon>Fabaceae</taxon>
        <taxon>Papilionoideae</taxon>
        <taxon>50 kb inversion clade</taxon>
        <taxon>NPAAA clade</taxon>
        <taxon>indigoferoid/millettioid clade</taxon>
        <taxon>Phaseoleae</taxon>
        <taxon>Vigna</taxon>
    </lineage>
</organism>
<accession>A0A4D6KS33</accession>
<sequence length="85" mass="9147">MFTHPLPQSTPSLNHPLLDLCRTKTPSVSPPLSFSVNIGSCSNHYTAGRVAHAHQQIVAKQSANPNKGEPILKVGKETDGININH</sequence>
<reference evidence="2 3" key="1">
    <citation type="submission" date="2019-04" db="EMBL/GenBank/DDBJ databases">
        <title>An improved genome assembly and genetic linkage map for asparagus bean, Vigna unguiculata ssp. sesquipedialis.</title>
        <authorList>
            <person name="Xia Q."/>
            <person name="Zhang R."/>
            <person name="Dong Y."/>
        </authorList>
    </citation>
    <scope>NUCLEOTIDE SEQUENCE [LARGE SCALE GENOMIC DNA]</scope>
    <source>
        <tissue evidence="2">Leaf</tissue>
    </source>
</reference>
<dbReference type="EMBL" id="CP039345">
    <property type="protein sequence ID" value="QCD79510.1"/>
    <property type="molecule type" value="Genomic_DNA"/>
</dbReference>
<dbReference type="Proteomes" id="UP000501690">
    <property type="component" value="Linkage Group LG1"/>
</dbReference>
<feature type="region of interest" description="Disordered" evidence="1">
    <location>
        <begin position="61"/>
        <end position="85"/>
    </location>
</feature>
<proteinExistence type="predicted"/>
<protein>
    <submittedName>
        <fullName evidence="2">Uncharacterized protein</fullName>
    </submittedName>
</protein>
<evidence type="ECO:0000313" key="2">
    <source>
        <dbReference type="EMBL" id="QCD79510.1"/>
    </source>
</evidence>
<keyword evidence="3" id="KW-1185">Reference proteome</keyword>
<evidence type="ECO:0000256" key="1">
    <source>
        <dbReference type="SAM" id="MobiDB-lite"/>
    </source>
</evidence>